<dbReference type="Gene3D" id="3.40.50.300">
    <property type="entry name" value="P-loop containing nucleotide triphosphate hydrolases"/>
    <property type="match status" value="2"/>
</dbReference>
<gene>
    <name evidence="1" type="ORF">GMBLW1_26250</name>
</gene>
<reference evidence="1" key="1">
    <citation type="submission" date="2019-04" db="EMBL/GenBank/DDBJ databases">
        <authorList>
            <consortium name="Science for Life Laboratories"/>
        </authorList>
    </citation>
    <scope>NUCLEOTIDE SEQUENCE</scope>
    <source>
        <strain evidence="1">MBLW1</strain>
    </source>
</reference>
<dbReference type="EMBL" id="LR586016">
    <property type="protein sequence ID" value="VIP01335.1"/>
    <property type="molecule type" value="Genomic_DNA"/>
</dbReference>
<organism evidence="1">
    <name type="scientific">Tuwongella immobilis</name>
    <dbReference type="NCBI Taxonomy" id="692036"/>
    <lineage>
        <taxon>Bacteria</taxon>
        <taxon>Pseudomonadati</taxon>
        <taxon>Planctomycetota</taxon>
        <taxon>Planctomycetia</taxon>
        <taxon>Gemmatales</taxon>
        <taxon>Gemmataceae</taxon>
        <taxon>Tuwongella</taxon>
    </lineage>
</organism>
<keyword evidence="2" id="KW-1185">Reference proteome</keyword>
<sequence length="678" mass="75797">MSIVRPLSAAECPLAQHLPEAATKQLLELFNSCVTRVDEVGRDMSSFINRDDLSGLMHTLHRLRDGLTRERYRVGFLGTSSAGKSTIFNKVLKEEIAKSGSGDATTSLPSRLFRSPEGGANSCQLVYLTPEQYLSRRKRLAQAIGIGTPPAPNAELLTLLKEPQSFRASDGGSSKPFLEHDLHYLTAFLHSYDQFGRTLVKAPVAAETVAFDARADFINHSSKGGHNDASKNLLMAEARIQITNPNLPNNLEMCDLPGLNSKRTVDNLITEDFLQELDGAFVFVNVAENFFNASVSEILLRLKAKFGDDLSGRVWVVFNKCDSLSRAHYQPPANSNSVFDNIARFLKENQVPVSQICFTSAALNNLADATTGKADIFGVVLTLRAISETHTIEEPIPANCPADFRPVYQSFLDDGGILRLRELIQHQVGKSVAAKMRADAEAELERFLSEFNRRVEIERRRTKGGRQMAGQALMCRNEIITLREALGGRSHEFPLMSELATFLREKLHAALFPDPNYHRILEKMSLAELRHEFQIHSTRLEETLHDVLTGDVIDKFYAEIAGRLEKLPPVEIGTQPGGCQGAWQVFRAADRRVEVWQNALFPTFQSTEFFDTLNANRNFDALSGRHYLDLLDEKIQTCVYQTMHSIRTRLRFRLRELERELNLLIIQPTAGVAVGAAS</sequence>
<dbReference type="InParanoid" id="A0A6C2YJP6"/>
<name>A0A6C2YJP6_9BACT</name>
<proteinExistence type="predicted"/>
<evidence type="ECO:0000313" key="1">
    <source>
        <dbReference type="EMBL" id="VIP01335.1"/>
    </source>
</evidence>
<evidence type="ECO:0000313" key="2">
    <source>
        <dbReference type="Proteomes" id="UP000464378"/>
    </source>
</evidence>
<dbReference type="InterPro" id="IPR027417">
    <property type="entry name" value="P-loop_NTPase"/>
</dbReference>
<dbReference type="AlphaFoldDB" id="A0A6C2YJP6"/>
<accession>A0A6C2YJP6</accession>
<dbReference type="RefSeq" id="WP_162656551.1">
    <property type="nucleotide sequence ID" value="NZ_LR593887.1"/>
</dbReference>
<dbReference type="EMBL" id="LR593887">
    <property type="protein sequence ID" value="VTR98098.1"/>
    <property type="molecule type" value="Genomic_DNA"/>
</dbReference>
<dbReference type="KEGG" id="tim:GMBLW1_26250"/>
<dbReference type="SUPFAM" id="SSF52540">
    <property type="entry name" value="P-loop containing nucleoside triphosphate hydrolases"/>
    <property type="match status" value="1"/>
</dbReference>
<dbReference type="Proteomes" id="UP000464378">
    <property type="component" value="Chromosome"/>
</dbReference>
<protein>
    <submittedName>
        <fullName evidence="1">: Dynamin_N</fullName>
    </submittedName>
</protein>